<organism evidence="6">
    <name type="scientific">Stegastes partitus</name>
    <name type="common">bicolor damselfish</name>
    <dbReference type="NCBI Taxonomy" id="144197"/>
    <lineage>
        <taxon>Eukaryota</taxon>
        <taxon>Metazoa</taxon>
        <taxon>Chordata</taxon>
        <taxon>Craniata</taxon>
        <taxon>Vertebrata</taxon>
        <taxon>Euteleostomi</taxon>
        <taxon>Actinopterygii</taxon>
        <taxon>Neopterygii</taxon>
        <taxon>Teleostei</taxon>
        <taxon>Neoteleostei</taxon>
        <taxon>Acanthomorphata</taxon>
        <taxon>Ovalentaria</taxon>
        <taxon>Pomacentridae</taxon>
        <taxon>Stegastes</taxon>
    </lineage>
</organism>
<feature type="compositionally biased region" description="Basic and acidic residues" evidence="5">
    <location>
        <begin position="199"/>
        <end position="212"/>
    </location>
</feature>
<evidence type="ECO:0000256" key="3">
    <source>
        <dbReference type="ARBA" id="ARBA00022705"/>
    </source>
</evidence>
<dbReference type="GO" id="GO:1904161">
    <property type="term" value="P:DNA synthesis involved in UV-damage excision repair"/>
    <property type="evidence" value="ECO:0007669"/>
    <property type="project" value="TreeGrafter"/>
</dbReference>
<dbReference type="GO" id="GO:0003887">
    <property type="term" value="F:DNA-directed DNA polymerase activity"/>
    <property type="evidence" value="ECO:0007669"/>
    <property type="project" value="TreeGrafter"/>
</dbReference>
<accession>A0A3B4Z6I8</accession>
<feature type="compositionally biased region" description="Basic and acidic residues" evidence="5">
    <location>
        <begin position="239"/>
        <end position="249"/>
    </location>
</feature>
<dbReference type="GO" id="GO:0006271">
    <property type="term" value="P:DNA strand elongation involved in DNA replication"/>
    <property type="evidence" value="ECO:0007669"/>
    <property type="project" value="TreeGrafter"/>
</dbReference>
<comment type="subcellular location">
    <subcellularLocation>
        <location evidence="1">Nucleus</location>
    </subcellularLocation>
</comment>
<dbReference type="STRING" id="144197.ENSSPAP00000002931"/>
<dbReference type="FunFam" id="3.90.1030.20:FF:000002">
    <property type="entry name" value="DNA polymerase delta subunit"/>
    <property type="match status" value="1"/>
</dbReference>
<dbReference type="PANTHER" id="PTHR17598:SF13">
    <property type="entry name" value="DNA POLYMERASE DELTA SUBUNIT 3"/>
    <property type="match status" value="1"/>
</dbReference>
<feature type="region of interest" description="Disordered" evidence="5">
    <location>
        <begin position="146"/>
        <end position="445"/>
    </location>
</feature>
<proteinExistence type="predicted"/>
<evidence type="ECO:0000256" key="5">
    <source>
        <dbReference type="SAM" id="MobiDB-lite"/>
    </source>
</evidence>
<sequence>MDELYLDNIDEFVNDHNKIVTYKWLSLTLGVHVNTAKQMLFHYLDHKRKESSAQLHATYLVSGKCVDKGLTSHKVSIVREEQLEDVKAKMSLIVSVHIYSVQKALLKDSGPLYSVDYDAVKDNLKSCSRYSAIRCASAVPMSSLELQQARETHRAPSPEPENKKPAVNGNGSLTSKPSAKPPKGIMGMFANKSTPKNQDSGKETKSEQKEDSPAVDAPKSKPAAKVNPMMNFFGNQTAKKPEKTMKEEEAAPSSSTAEQQRQSPQPEEKPDAAAAESHKNTKKDSRSKNKRIEDSDSEEEKMEKKKRRRIKLPEPDSSDEDVIPDSPPQMETREASPSPKKEVEAVKQSYQMNSEGKIRKRRRVLKSRTFVDEEGCIVTEKGYESESYSETEDDFQPTKQAPRDPVKAKAPSSSKEDEKKSQKKSSANANKGTKQASIMGFFQKK</sequence>
<name>A0A3B4Z6I8_9TELE</name>
<feature type="compositionally biased region" description="Basic and acidic residues" evidence="5">
    <location>
        <begin position="266"/>
        <end position="294"/>
    </location>
</feature>
<dbReference type="PANTHER" id="PTHR17598">
    <property type="entry name" value="DNA POLYMERASE DELTA SUBUNIT 3"/>
    <property type="match status" value="1"/>
</dbReference>
<evidence type="ECO:0000256" key="4">
    <source>
        <dbReference type="ARBA" id="ARBA00023242"/>
    </source>
</evidence>
<protein>
    <recommendedName>
        <fullName evidence="2">DNA polymerase delta subunit 3</fullName>
    </recommendedName>
</protein>
<dbReference type="GO" id="GO:0043625">
    <property type="term" value="C:delta DNA polymerase complex"/>
    <property type="evidence" value="ECO:0007669"/>
    <property type="project" value="InterPro"/>
</dbReference>
<keyword evidence="3" id="KW-0235">DNA replication</keyword>
<dbReference type="Pfam" id="PF09507">
    <property type="entry name" value="CDC27"/>
    <property type="match status" value="1"/>
</dbReference>
<dbReference type="GeneTree" id="ENSGT00940000163239"/>
<dbReference type="Gene3D" id="3.90.1030.20">
    <property type="entry name" value="DNA polymerase delta, p66 (Cdc27) subunit, wHTH domain"/>
    <property type="match status" value="1"/>
</dbReference>
<evidence type="ECO:0000313" key="6">
    <source>
        <dbReference type="Ensembl" id="ENSSPAP00000002931.1"/>
    </source>
</evidence>
<dbReference type="AlphaFoldDB" id="A0A3B4Z6I8"/>
<dbReference type="Ensembl" id="ENSSPAT00000002974.1">
    <property type="protein sequence ID" value="ENSSPAP00000002931.1"/>
    <property type="gene ID" value="ENSSPAG00000002249.1"/>
</dbReference>
<reference evidence="6" key="1">
    <citation type="submission" date="2023-09" db="UniProtKB">
        <authorList>
            <consortium name="Ensembl"/>
        </authorList>
    </citation>
    <scope>IDENTIFICATION</scope>
</reference>
<feature type="compositionally biased region" description="Basic and acidic residues" evidence="5">
    <location>
        <begin position="331"/>
        <end position="345"/>
    </location>
</feature>
<keyword evidence="4" id="KW-0539">Nucleus</keyword>
<dbReference type="InterPro" id="IPR041913">
    <property type="entry name" value="POLD3_sf"/>
</dbReference>
<dbReference type="GO" id="GO:0006297">
    <property type="term" value="P:nucleotide-excision repair, DNA gap filling"/>
    <property type="evidence" value="ECO:0007669"/>
    <property type="project" value="TreeGrafter"/>
</dbReference>
<evidence type="ECO:0000256" key="1">
    <source>
        <dbReference type="ARBA" id="ARBA00004123"/>
    </source>
</evidence>
<dbReference type="InterPro" id="IPR019038">
    <property type="entry name" value="POLD3"/>
</dbReference>
<evidence type="ECO:0000256" key="2">
    <source>
        <dbReference type="ARBA" id="ARBA00017589"/>
    </source>
</evidence>
<feature type="compositionally biased region" description="Basic and acidic residues" evidence="5">
    <location>
        <begin position="148"/>
        <end position="164"/>
    </location>
</feature>